<dbReference type="RefSeq" id="WP_135285696.1">
    <property type="nucleotide sequence ID" value="NZ_SMLL01000005.1"/>
</dbReference>
<evidence type="ECO:0008006" key="4">
    <source>
        <dbReference type="Google" id="ProtNLM"/>
    </source>
</evidence>
<comment type="caution">
    <text evidence="2">The sequence shown here is derived from an EMBL/GenBank/DDBJ whole genome shotgun (WGS) entry which is preliminary data.</text>
</comment>
<feature type="signal peptide" evidence="1">
    <location>
        <begin position="1"/>
        <end position="31"/>
    </location>
</feature>
<evidence type="ECO:0000256" key="1">
    <source>
        <dbReference type="SAM" id="SignalP"/>
    </source>
</evidence>
<keyword evidence="1" id="KW-0732">Signal</keyword>
<accession>A0A4Z0BGX2</accession>
<dbReference type="Proteomes" id="UP000297564">
    <property type="component" value="Unassembled WGS sequence"/>
</dbReference>
<reference evidence="2 3" key="1">
    <citation type="submission" date="2019-03" db="EMBL/GenBank/DDBJ databases">
        <title>Ramlibacter rhizophilus CCTCC AB2015357, whole genome shotgun sequence.</title>
        <authorList>
            <person name="Zhang X."/>
            <person name="Feng G."/>
            <person name="Zhu H."/>
        </authorList>
    </citation>
    <scope>NUCLEOTIDE SEQUENCE [LARGE SCALE GENOMIC DNA]</scope>
    <source>
        <strain evidence="2 3">CCTCC AB2015357</strain>
    </source>
</reference>
<organism evidence="2 3">
    <name type="scientific">Ramlibacter rhizophilus</name>
    <dbReference type="NCBI Taxonomy" id="1781167"/>
    <lineage>
        <taxon>Bacteria</taxon>
        <taxon>Pseudomonadati</taxon>
        <taxon>Pseudomonadota</taxon>
        <taxon>Betaproteobacteria</taxon>
        <taxon>Burkholderiales</taxon>
        <taxon>Comamonadaceae</taxon>
        <taxon>Ramlibacter</taxon>
    </lineage>
</organism>
<evidence type="ECO:0000313" key="2">
    <source>
        <dbReference type="EMBL" id="TFY98545.1"/>
    </source>
</evidence>
<dbReference type="EMBL" id="SMLL01000005">
    <property type="protein sequence ID" value="TFY98545.1"/>
    <property type="molecule type" value="Genomic_DNA"/>
</dbReference>
<dbReference type="AlphaFoldDB" id="A0A4Z0BGX2"/>
<keyword evidence="3" id="KW-1185">Reference proteome</keyword>
<protein>
    <recommendedName>
        <fullName evidence="4">DUF2092 domain-containing protein</fullName>
    </recommendedName>
</protein>
<dbReference type="OrthoDB" id="8895159at2"/>
<proteinExistence type="predicted"/>
<feature type="chain" id="PRO_5021338760" description="DUF2092 domain-containing protein" evidence="1">
    <location>
        <begin position="32"/>
        <end position="235"/>
    </location>
</feature>
<name>A0A4Z0BGX2_9BURK</name>
<sequence length="235" mass="25729">MKAIRQANARALLATMGLLAGLAGAVGPAGASESLPLGATHLVAVLRESAGENKQDEALQPWGKVTMQLEDGREMEIEASWYHYLGDMHIRLVFDGPQKLQSATPEDLARLRLDADQALRLAAGNLRRIYGEPRVSAWEGGLMRVDGRASDLNSSYFLDRDFWLALQQRHPQGLVAAVPQRGGLVFAPADDEEAVTRLRFGAVALYAGARNQRVSSALYLFRDGRWSVFQPPLAH</sequence>
<gene>
    <name evidence="2" type="ORF">EZ242_13475</name>
</gene>
<evidence type="ECO:0000313" key="3">
    <source>
        <dbReference type="Proteomes" id="UP000297564"/>
    </source>
</evidence>